<keyword evidence="10" id="KW-1185">Reference proteome</keyword>
<evidence type="ECO:0000313" key="10">
    <source>
        <dbReference type="Proteomes" id="UP001160130"/>
    </source>
</evidence>
<evidence type="ECO:0000259" key="8">
    <source>
        <dbReference type="SMART" id="SM00984"/>
    </source>
</evidence>
<dbReference type="RefSeq" id="WP_280832874.1">
    <property type="nucleotide sequence ID" value="NZ_JARXVE010000004.1"/>
</dbReference>
<dbReference type="Gene3D" id="3.40.50.720">
    <property type="entry name" value="NAD(P)-binding Rossmann-like Domain"/>
    <property type="match status" value="2"/>
</dbReference>
<evidence type="ECO:0000256" key="4">
    <source>
        <dbReference type="ARBA" id="ARBA00023002"/>
    </source>
</evidence>
<dbReference type="Pfam" id="PF03720">
    <property type="entry name" value="UDPG_MGDP_dh_C"/>
    <property type="match status" value="1"/>
</dbReference>
<dbReference type="EC" id="1.1.1.22" evidence="3 7"/>
<dbReference type="InterPro" id="IPR036220">
    <property type="entry name" value="UDP-Glc/GDP-Man_DH_C_sf"/>
</dbReference>
<accession>A0ABT6KZW3</accession>
<dbReference type="SUPFAM" id="SSF52413">
    <property type="entry name" value="UDP-glucose/GDP-mannose dehydrogenase C-terminal domain"/>
    <property type="match status" value="1"/>
</dbReference>
<protein>
    <recommendedName>
        <fullName evidence="3 7">UDP-glucose 6-dehydrogenase</fullName>
        <ecNumber evidence="3 7">1.1.1.22</ecNumber>
    </recommendedName>
</protein>
<dbReference type="Pfam" id="PF00984">
    <property type="entry name" value="UDPG_MGDP_dh"/>
    <property type="match status" value="1"/>
</dbReference>
<comment type="caution">
    <text evidence="9">The sequence shown here is derived from an EMBL/GenBank/DDBJ whole genome shotgun (WGS) entry which is preliminary data.</text>
</comment>
<dbReference type="PANTHER" id="PTHR43750">
    <property type="entry name" value="UDP-GLUCOSE 6-DEHYDROGENASE TUAD"/>
    <property type="match status" value="1"/>
</dbReference>
<dbReference type="InterPro" id="IPR014026">
    <property type="entry name" value="UDP-Glc/GDP-Man_DH_dimer"/>
</dbReference>
<proteinExistence type="inferred from homology"/>
<organism evidence="9 10">
    <name type="scientific">Mycolicibacterium frederiksbergense</name>
    <dbReference type="NCBI Taxonomy" id="117567"/>
    <lineage>
        <taxon>Bacteria</taxon>
        <taxon>Bacillati</taxon>
        <taxon>Actinomycetota</taxon>
        <taxon>Actinomycetes</taxon>
        <taxon>Mycobacteriales</taxon>
        <taxon>Mycobacteriaceae</taxon>
        <taxon>Mycolicibacterium</taxon>
    </lineage>
</organism>
<dbReference type="InterPro" id="IPR001732">
    <property type="entry name" value="UDP-Glc/GDP-Man_DH_N"/>
</dbReference>
<dbReference type="EMBL" id="JARXVE010000004">
    <property type="protein sequence ID" value="MDH6196243.1"/>
    <property type="molecule type" value="Genomic_DNA"/>
</dbReference>
<comment type="similarity">
    <text evidence="2 7">Belongs to the UDP-glucose/GDP-mannose dehydrogenase family.</text>
</comment>
<dbReference type="InterPro" id="IPR017476">
    <property type="entry name" value="UDP-Glc/GDP-Man"/>
</dbReference>
<sequence length="445" mass="47310">MRIAVIGTGYVGLVSGVCMAEMGHDVVCVDVDPTKIEMIRSGKPPIHERDLPGLLEKHVGTRLHATTDLVDAVASSEISLIAVGTPFADGAIDLSAVRTVAEQIGAALRHRSEYHVVVVKSTVVPGTTENVVLPILEAASGKTAGIDFGVGMNPEFLTEGEAVGDFLHPDRIVLGGLDDRSLDIMASAYESFSGVPVIRANPRTAEMIKYASNTLLATMISLSNEFANLAAALGDVDIPAVMAGVHLSRYLTTQVGDGQQTTAPLASFLYPGCGYGGSCLPKDTKALISQGAELGSPMRVLEAVDQVNVEQPTKMLDILRRHFPQLSGLRVTILGLSFRPGTDDMRESPAFPIIRELEHSGAEVGAYDPIVTTTDGQALAGTGVKCYANLVEAIRNSDALLLVTQWEEFDGVPDIISQMTEPPLLVDGRRMIALDRVPRYDGIGV</sequence>
<dbReference type="Pfam" id="PF03721">
    <property type="entry name" value="UDPG_MGDP_dh_N"/>
    <property type="match status" value="1"/>
</dbReference>
<dbReference type="InterPro" id="IPR028357">
    <property type="entry name" value="UDPglc_DH_bac"/>
</dbReference>
<evidence type="ECO:0000313" key="9">
    <source>
        <dbReference type="EMBL" id="MDH6196243.1"/>
    </source>
</evidence>
<dbReference type="SUPFAM" id="SSF51735">
    <property type="entry name" value="NAD(P)-binding Rossmann-fold domains"/>
    <property type="match status" value="1"/>
</dbReference>
<evidence type="ECO:0000256" key="5">
    <source>
        <dbReference type="ARBA" id="ARBA00023027"/>
    </source>
</evidence>
<evidence type="ECO:0000256" key="7">
    <source>
        <dbReference type="PIRNR" id="PIRNR000124"/>
    </source>
</evidence>
<dbReference type="SUPFAM" id="SSF48179">
    <property type="entry name" value="6-phosphogluconate dehydrogenase C-terminal domain-like"/>
    <property type="match status" value="1"/>
</dbReference>
<dbReference type="InterPro" id="IPR008927">
    <property type="entry name" value="6-PGluconate_DH-like_C_sf"/>
</dbReference>
<reference evidence="9 10" key="1">
    <citation type="submission" date="2023-04" db="EMBL/GenBank/DDBJ databases">
        <title>Forest soil microbial communities from Buena Vista Peninsula, Colon Province, Panama.</title>
        <authorList>
            <person name="Bouskill N."/>
        </authorList>
    </citation>
    <scope>NUCLEOTIDE SEQUENCE [LARGE SCALE GENOMIC DNA]</scope>
    <source>
        <strain evidence="9 10">AC80</strain>
    </source>
</reference>
<dbReference type="Gene3D" id="1.20.5.100">
    <property type="entry name" value="Cytochrome c1, transmembrane anchor, C-terminal"/>
    <property type="match status" value="1"/>
</dbReference>
<dbReference type="SMART" id="SM00984">
    <property type="entry name" value="UDPG_MGDP_dh_C"/>
    <property type="match status" value="1"/>
</dbReference>
<gene>
    <name evidence="9" type="ORF">M2272_002886</name>
</gene>
<evidence type="ECO:0000256" key="6">
    <source>
        <dbReference type="ARBA" id="ARBA00047473"/>
    </source>
</evidence>
<keyword evidence="4 7" id="KW-0560">Oxidoreductase</keyword>
<dbReference type="InterPro" id="IPR036291">
    <property type="entry name" value="NAD(P)-bd_dom_sf"/>
</dbReference>
<evidence type="ECO:0000256" key="2">
    <source>
        <dbReference type="ARBA" id="ARBA00006601"/>
    </source>
</evidence>
<evidence type="ECO:0000256" key="1">
    <source>
        <dbReference type="ARBA" id="ARBA00004701"/>
    </source>
</evidence>
<feature type="domain" description="UDP-glucose/GDP-mannose dehydrogenase C-terminal" evidence="8">
    <location>
        <begin position="332"/>
        <end position="434"/>
    </location>
</feature>
<dbReference type="NCBIfam" id="TIGR03026">
    <property type="entry name" value="NDP-sugDHase"/>
    <property type="match status" value="1"/>
</dbReference>
<keyword evidence="5 7" id="KW-0520">NAD</keyword>
<evidence type="ECO:0000256" key="3">
    <source>
        <dbReference type="ARBA" id="ARBA00012954"/>
    </source>
</evidence>
<comment type="pathway">
    <text evidence="1">Nucleotide-sugar biosynthesis; UDP-alpha-D-glucuronate biosynthesis; UDP-alpha-D-glucuronate from UDP-alpha-D-glucose: step 1/1.</text>
</comment>
<dbReference type="PANTHER" id="PTHR43750:SF3">
    <property type="entry name" value="UDP-GLUCOSE 6-DEHYDROGENASE TUAD"/>
    <property type="match status" value="1"/>
</dbReference>
<dbReference type="GO" id="GO:0003979">
    <property type="term" value="F:UDP-glucose 6-dehydrogenase activity"/>
    <property type="evidence" value="ECO:0007669"/>
    <property type="project" value="UniProtKB-EC"/>
</dbReference>
<dbReference type="PIRSF" id="PIRSF500134">
    <property type="entry name" value="UDPglc_DH_bac"/>
    <property type="match status" value="1"/>
</dbReference>
<dbReference type="PIRSF" id="PIRSF000124">
    <property type="entry name" value="UDPglc_GDPman_dh"/>
    <property type="match status" value="1"/>
</dbReference>
<name>A0ABT6KZW3_9MYCO</name>
<dbReference type="Proteomes" id="UP001160130">
    <property type="component" value="Unassembled WGS sequence"/>
</dbReference>
<dbReference type="InterPro" id="IPR014027">
    <property type="entry name" value="UDP-Glc/GDP-Man_DH_C"/>
</dbReference>
<comment type="catalytic activity">
    <reaction evidence="6 7">
        <text>UDP-alpha-D-glucose + 2 NAD(+) + H2O = UDP-alpha-D-glucuronate + 2 NADH + 3 H(+)</text>
        <dbReference type="Rhea" id="RHEA:23596"/>
        <dbReference type="ChEBI" id="CHEBI:15377"/>
        <dbReference type="ChEBI" id="CHEBI:15378"/>
        <dbReference type="ChEBI" id="CHEBI:57540"/>
        <dbReference type="ChEBI" id="CHEBI:57945"/>
        <dbReference type="ChEBI" id="CHEBI:58052"/>
        <dbReference type="ChEBI" id="CHEBI:58885"/>
        <dbReference type="EC" id="1.1.1.22"/>
    </reaction>
</comment>